<dbReference type="EMBL" id="BAAAGE010000001">
    <property type="protein sequence ID" value="GAA0718111.1"/>
    <property type="molecule type" value="Genomic_DNA"/>
</dbReference>
<evidence type="ECO:0000256" key="1">
    <source>
        <dbReference type="SAM" id="Phobius"/>
    </source>
</evidence>
<sequence>MAPLKFEDNIKDKLEQRTIQPSDAIWERLDQELDEKNGQKKVKKYWWMGLAASIVGVLMITTFFTNSSNSLKPSNNQLVEVTNEKNDNKQSEDIDVLNIDALKEEEIIANKEVKEAIEKEINTPIIKKNKEEKLQNKKSLRSTVATIGSIQEIEENSVEDTKIAIAAKSEVITDPIKAIEEPLELNKGVIDNKISDIVAQVEQLEQNNKVVTDKEIEALLLKAQHEITTQQILQSNTVNASALLLDVESELDESFKDRVFEALKTGFEKLKTTVAERDN</sequence>
<accession>A0ABN1IP15</accession>
<proteinExistence type="predicted"/>
<evidence type="ECO:0000313" key="3">
    <source>
        <dbReference type="Proteomes" id="UP001501758"/>
    </source>
</evidence>
<evidence type="ECO:0008006" key="4">
    <source>
        <dbReference type="Google" id="ProtNLM"/>
    </source>
</evidence>
<keyword evidence="1" id="KW-1133">Transmembrane helix</keyword>
<name>A0ABN1IP15_9FLAO</name>
<keyword evidence="1" id="KW-0812">Transmembrane</keyword>
<keyword evidence="3" id="KW-1185">Reference proteome</keyword>
<gene>
    <name evidence="2" type="ORF">GCM10009430_15850</name>
</gene>
<protein>
    <recommendedName>
        <fullName evidence="4">Anti-sigma factor</fullName>
    </recommendedName>
</protein>
<evidence type="ECO:0000313" key="2">
    <source>
        <dbReference type="EMBL" id="GAA0718111.1"/>
    </source>
</evidence>
<keyword evidence="1" id="KW-0472">Membrane</keyword>
<reference evidence="2 3" key="1">
    <citation type="journal article" date="2019" name="Int. J. Syst. Evol. Microbiol.">
        <title>The Global Catalogue of Microorganisms (GCM) 10K type strain sequencing project: providing services to taxonomists for standard genome sequencing and annotation.</title>
        <authorList>
            <consortium name="The Broad Institute Genomics Platform"/>
            <consortium name="The Broad Institute Genome Sequencing Center for Infectious Disease"/>
            <person name="Wu L."/>
            <person name="Ma J."/>
        </authorList>
    </citation>
    <scope>NUCLEOTIDE SEQUENCE [LARGE SCALE GENOMIC DNA]</scope>
    <source>
        <strain evidence="2 3">JCM 15974</strain>
    </source>
</reference>
<dbReference type="RefSeq" id="WP_343911794.1">
    <property type="nucleotide sequence ID" value="NZ_BAAAGE010000001.1"/>
</dbReference>
<feature type="transmembrane region" description="Helical" evidence="1">
    <location>
        <begin position="45"/>
        <end position="64"/>
    </location>
</feature>
<comment type="caution">
    <text evidence="2">The sequence shown here is derived from an EMBL/GenBank/DDBJ whole genome shotgun (WGS) entry which is preliminary data.</text>
</comment>
<organism evidence="2 3">
    <name type="scientific">Aquimarina litoralis</name>
    <dbReference type="NCBI Taxonomy" id="584605"/>
    <lineage>
        <taxon>Bacteria</taxon>
        <taxon>Pseudomonadati</taxon>
        <taxon>Bacteroidota</taxon>
        <taxon>Flavobacteriia</taxon>
        <taxon>Flavobacteriales</taxon>
        <taxon>Flavobacteriaceae</taxon>
        <taxon>Aquimarina</taxon>
    </lineage>
</organism>
<dbReference type="Proteomes" id="UP001501758">
    <property type="component" value="Unassembled WGS sequence"/>
</dbReference>